<evidence type="ECO:0000256" key="5">
    <source>
        <dbReference type="ARBA" id="ARBA00023136"/>
    </source>
</evidence>
<gene>
    <name evidence="8" type="ORF">QVE165_LOCUS4477</name>
</gene>
<keyword evidence="4 7" id="KW-1133">Transmembrane helix</keyword>
<evidence type="ECO:0000256" key="3">
    <source>
        <dbReference type="ARBA" id="ARBA00022692"/>
    </source>
</evidence>
<dbReference type="PANTHER" id="PTHR21346:SF0">
    <property type="entry name" value="RE45833P"/>
    <property type="match status" value="1"/>
</dbReference>
<evidence type="ECO:0000256" key="4">
    <source>
        <dbReference type="ARBA" id="ARBA00022989"/>
    </source>
</evidence>
<comment type="similarity">
    <text evidence="2">Belongs to the FUN14 family.</text>
</comment>
<comment type="subcellular location">
    <subcellularLocation>
        <location evidence="1">Mitochondrion outer membrane</location>
        <topology evidence="1">Multi-pass membrane protein</topology>
    </subcellularLocation>
</comment>
<keyword evidence="9" id="KW-1185">Reference proteome</keyword>
<evidence type="ECO:0000256" key="6">
    <source>
        <dbReference type="SAM" id="MobiDB-lite"/>
    </source>
</evidence>
<dbReference type="PANTHER" id="PTHR21346">
    <property type="entry name" value="FUN14 DOMAIN CONTAINING"/>
    <property type="match status" value="1"/>
</dbReference>
<dbReference type="InterPro" id="IPR007014">
    <property type="entry name" value="FUN14"/>
</dbReference>
<keyword evidence="3 7" id="KW-0812">Transmembrane</keyword>
<evidence type="ECO:0000256" key="7">
    <source>
        <dbReference type="SAM" id="Phobius"/>
    </source>
</evidence>
<evidence type="ECO:0000256" key="1">
    <source>
        <dbReference type="ARBA" id="ARBA00004374"/>
    </source>
</evidence>
<dbReference type="Pfam" id="PF04930">
    <property type="entry name" value="FUN14"/>
    <property type="match status" value="1"/>
</dbReference>
<sequence>MASSDKNSRSPAIIPSRAVGTPINNPNDEHNVHQIMERALYELTELSPQKQAAVGGLSGIAAGYCFAKASKAVAFTIGASILGLAIATQSGYIDIHFDRLRDTAQQQLNHIQRAARTTLPTTTNVDGEEIETFVDQSSNSITDSIKHFAVANLAITSSFIGGFLLGVAFE</sequence>
<accession>A0A813T413</accession>
<name>A0A813T413_9BILA</name>
<evidence type="ECO:0000313" key="9">
    <source>
        <dbReference type="Proteomes" id="UP000663832"/>
    </source>
</evidence>
<dbReference type="EMBL" id="CAJNOM010000017">
    <property type="protein sequence ID" value="CAF0805994.1"/>
    <property type="molecule type" value="Genomic_DNA"/>
</dbReference>
<dbReference type="GO" id="GO:0000422">
    <property type="term" value="P:autophagy of mitochondrion"/>
    <property type="evidence" value="ECO:0007669"/>
    <property type="project" value="TreeGrafter"/>
</dbReference>
<feature type="region of interest" description="Disordered" evidence="6">
    <location>
        <begin position="1"/>
        <end position="27"/>
    </location>
</feature>
<dbReference type="Proteomes" id="UP000663832">
    <property type="component" value="Unassembled WGS sequence"/>
</dbReference>
<feature type="transmembrane region" description="Helical" evidence="7">
    <location>
        <begin position="148"/>
        <end position="169"/>
    </location>
</feature>
<comment type="caution">
    <text evidence="8">The sequence shown here is derived from an EMBL/GenBank/DDBJ whole genome shotgun (WGS) entry which is preliminary data.</text>
</comment>
<evidence type="ECO:0000256" key="2">
    <source>
        <dbReference type="ARBA" id="ARBA00009160"/>
    </source>
</evidence>
<evidence type="ECO:0000313" key="8">
    <source>
        <dbReference type="EMBL" id="CAF0805994.1"/>
    </source>
</evidence>
<reference evidence="8" key="1">
    <citation type="submission" date="2021-02" db="EMBL/GenBank/DDBJ databases">
        <authorList>
            <person name="Nowell W R."/>
        </authorList>
    </citation>
    <scope>NUCLEOTIDE SEQUENCE</scope>
</reference>
<proteinExistence type="inferred from homology"/>
<protein>
    <submittedName>
        <fullName evidence="8">Uncharacterized protein</fullName>
    </submittedName>
</protein>
<organism evidence="8 9">
    <name type="scientific">Adineta steineri</name>
    <dbReference type="NCBI Taxonomy" id="433720"/>
    <lineage>
        <taxon>Eukaryota</taxon>
        <taxon>Metazoa</taxon>
        <taxon>Spiralia</taxon>
        <taxon>Gnathifera</taxon>
        <taxon>Rotifera</taxon>
        <taxon>Eurotatoria</taxon>
        <taxon>Bdelloidea</taxon>
        <taxon>Adinetida</taxon>
        <taxon>Adinetidae</taxon>
        <taxon>Adineta</taxon>
    </lineage>
</organism>
<dbReference type="AlphaFoldDB" id="A0A813T413"/>
<keyword evidence="5 7" id="KW-0472">Membrane</keyword>
<dbReference type="GO" id="GO:0005741">
    <property type="term" value="C:mitochondrial outer membrane"/>
    <property type="evidence" value="ECO:0007669"/>
    <property type="project" value="UniProtKB-SubCell"/>
</dbReference>
<dbReference type="OrthoDB" id="163794at2759"/>